<dbReference type="Proteomes" id="UP000002875">
    <property type="component" value="Plasmid pEMTOL02"/>
</dbReference>
<dbReference type="RefSeq" id="WP_015031151.1">
    <property type="nucleotide sequence ID" value="NC_018749.1"/>
</dbReference>
<evidence type="ECO:0000256" key="3">
    <source>
        <dbReference type="ARBA" id="ARBA00022692"/>
    </source>
</evidence>
<accession>A0ABN4AV35</accession>
<protein>
    <submittedName>
        <fullName evidence="12">Vitamin K epoxide reductase</fullName>
    </submittedName>
</protein>
<evidence type="ECO:0000256" key="2">
    <source>
        <dbReference type="ARBA" id="ARBA00006214"/>
    </source>
</evidence>
<keyword evidence="3 10" id="KW-0812">Transmembrane</keyword>
<dbReference type="Gene3D" id="3.40.30.10">
    <property type="entry name" value="Glutaredoxin"/>
    <property type="match status" value="1"/>
</dbReference>
<feature type="transmembrane region" description="Helical" evidence="10">
    <location>
        <begin position="153"/>
        <end position="171"/>
    </location>
</feature>
<evidence type="ECO:0000256" key="6">
    <source>
        <dbReference type="ARBA" id="ARBA00023002"/>
    </source>
</evidence>
<evidence type="ECO:0000256" key="4">
    <source>
        <dbReference type="ARBA" id="ARBA00022719"/>
    </source>
</evidence>
<dbReference type="Gene3D" id="1.20.1440.130">
    <property type="entry name" value="VKOR domain"/>
    <property type="match status" value="1"/>
</dbReference>
<geneLocation type="plasmid" evidence="12 13">
    <name>pEMTOL02</name>
</geneLocation>
<dbReference type="EMBL" id="CP002963">
    <property type="protein sequence ID" value="AFK05626.1"/>
    <property type="molecule type" value="Genomic_DNA"/>
</dbReference>
<reference evidence="12 13" key="1">
    <citation type="submission" date="2011-07" db="EMBL/GenBank/DDBJ databases">
        <title>The complete genome of plasmid 2 of Emticicia oligotrophica DSM 17448.</title>
        <authorList>
            <consortium name="US DOE Joint Genome Institute (JGI-PGF)"/>
            <person name="Lucas S."/>
            <person name="Han J."/>
            <person name="Lapidus A."/>
            <person name="Bruce D."/>
            <person name="Goodwin L."/>
            <person name="Pitluck S."/>
            <person name="Peters L."/>
            <person name="Kyrpides N."/>
            <person name="Mavromatis K."/>
            <person name="Ivanova N."/>
            <person name="Ovchinnikova G."/>
            <person name="Teshima H."/>
            <person name="Detter J.C."/>
            <person name="Tapia R."/>
            <person name="Han C."/>
            <person name="Land M."/>
            <person name="Hauser L."/>
            <person name="Markowitz V."/>
            <person name="Cheng J.-F."/>
            <person name="Hugenholtz P."/>
            <person name="Woyke T."/>
            <person name="Wu D."/>
            <person name="Tindall B."/>
            <person name="Pomrenke H."/>
            <person name="Brambilla E."/>
            <person name="Klenk H.-P."/>
            <person name="Eisen J.A."/>
        </authorList>
    </citation>
    <scope>NUCLEOTIDE SEQUENCE [LARGE SCALE GENOMIC DNA]</scope>
    <source>
        <strain evidence="13">DSM 17448 / GPTSA100-15</strain>
        <plasmid evidence="12 13">pEMTOL02</plasmid>
    </source>
</reference>
<dbReference type="InterPro" id="IPR036249">
    <property type="entry name" value="Thioredoxin-like_sf"/>
</dbReference>
<dbReference type="SMART" id="SM00756">
    <property type="entry name" value="VKc"/>
    <property type="match status" value="1"/>
</dbReference>
<dbReference type="Gene3D" id="3.90.70.10">
    <property type="entry name" value="Cysteine proteinases"/>
    <property type="match status" value="1"/>
</dbReference>
<evidence type="ECO:0000256" key="9">
    <source>
        <dbReference type="ARBA" id="ARBA00023284"/>
    </source>
</evidence>
<dbReference type="InterPro" id="IPR012932">
    <property type="entry name" value="VKOR"/>
</dbReference>
<dbReference type="CDD" id="cd12921">
    <property type="entry name" value="VKOR_4"/>
    <property type="match status" value="1"/>
</dbReference>
<comment type="subcellular location">
    <subcellularLocation>
        <location evidence="1">Membrane</location>
        <topology evidence="1">Multi-pass membrane protein</topology>
    </subcellularLocation>
</comment>
<evidence type="ECO:0000313" key="12">
    <source>
        <dbReference type="EMBL" id="AFK05626.1"/>
    </source>
</evidence>
<keyword evidence="12" id="KW-0614">Plasmid</keyword>
<keyword evidence="7 10" id="KW-0472">Membrane</keyword>
<keyword evidence="6" id="KW-0560">Oxidoreductase</keyword>
<proteinExistence type="inferred from homology"/>
<feature type="transmembrane region" description="Helical" evidence="10">
    <location>
        <begin position="234"/>
        <end position="254"/>
    </location>
</feature>
<dbReference type="Pfam" id="PF07884">
    <property type="entry name" value="VKOR"/>
    <property type="match status" value="1"/>
</dbReference>
<feature type="domain" description="Vitamin K epoxide reductase" evidence="11">
    <location>
        <begin position="174"/>
        <end position="312"/>
    </location>
</feature>
<evidence type="ECO:0000256" key="8">
    <source>
        <dbReference type="ARBA" id="ARBA00023157"/>
    </source>
</evidence>
<feature type="transmembrane region" description="Helical" evidence="10">
    <location>
        <begin position="177"/>
        <end position="199"/>
    </location>
</feature>
<sequence length="537" mass="61407">MAYSFNTELKSIAAKYIELLHGKVTVGTIKKDIEENPYYPSLLALSDTFGRYNITNEAFKVPSKDFDKLATDTPFVAFTKIPNIGTDFVLVTKISEQAISYFHKNRKVETVPKEIFLEGYKDVIWKAQLNEQSGDADYERKYRVEKNEQNKKIAWIFTTIVGFLLIVGANISHENTFSIVSITFLKIIGIITSCLLLAYEVDKNNPFVKNICSIGGQSNCDAVLSSKAAKIGGISWGEIGFFYFIATTLGLLIPNLSYEIKATCVTVANIFAVPYIFFSIYYQWRVIKQWCPLCLTIQFVLASELIWSVFTVWQYPFINILQLPILLTILFCVLIPVISWYALKSIITKAKDHDLYLSAYKRLQYNPDIFKSLLQQQAQVPDGWQDLGIDIGNPYAQNTIIKICNPYCGPCQKSHVELGHIIKENKNIKVKIIYMARNNEFDKGRFVVKHLLAIAKKGDLNITHLALDDWYLNAEKDYDLFANKYPIGGDSLKKQEKELDTMSQWCDITDVTYTPTIFVNGFRLPENYKTEELKYIL</sequence>
<evidence type="ECO:0000256" key="7">
    <source>
        <dbReference type="ARBA" id="ARBA00023136"/>
    </source>
</evidence>
<keyword evidence="13" id="KW-1185">Reference proteome</keyword>
<dbReference type="InterPro" id="IPR038354">
    <property type="entry name" value="VKOR_sf"/>
</dbReference>
<feature type="transmembrane region" description="Helical" evidence="10">
    <location>
        <begin position="293"/>
        <end position="315"/>
    </location>
</feature>
<evidence type="ECO:0000256" key="5">
    <source>
        <dbReference type="ARBA" id="ARBA00022989"/>
    </source>
</evidence>
<gene>
    <name evidence="12" type="ORF">Emtol_0108</name>
</gene>
<evidence type="ECO:0000313" key="13">
    <source>
        <dbReference type="Proteomes" id="UP000002875"/>
    </source>
</evidence>
<evidence type="ECO:0000256" key="10">
    <source>
        <dbReference type="SAM" id="Phobius"/>
    </source>
</evidence>
<keyword evidence="5 10" id="KW-1133">Transmembrane helix</keyword>
<keyword evidence="9" id="KW-0676">Redox-active center</keyword>
<feature type="transmembrane region" description="Helical" evidence="10">
    <location>
        <begin position="260"/>
        <end position="281"/>
    </location>
</feature>
<evidence type="ECO:0000256" key="1">
    <source>
        <dbReference type="ARBA" id="ARBA00004141"/>
    </source>
</evidence>
<dbReference type="SUPFAM" id="SSF52833">
    <property type="entry name" value="Thioredoxin-like"/>
    <property type="match status" value="1"/>
</dbReference>
<comment type="similarity">
    <text evidence="2">Belongs to the VKOR family.</text>
</comment>
<keyword evidence="8" id="KW-1015">Disulfide bond</keyword>
<evidence type="ECO:0000259" key="11">
    <source>
        <dbReference type="SMART" id="SM00756"/>
    </source>
</evidence>
<organism evidence="12 13">
    <name type="scientific">Emticicia oligotrophica (strain DSM 17448 / CIP 109782 / MTCC 6937 / GPTSA100-15)</name>
    <dbReference type="NCBI Taxonomy" id="929562"/>
    <lineage>
        <taxon>Bacteria</taxon>
        <taxon>Pseudomonadati</taxon>
        <taxon>Bacteroidota</taxon>
        <taxon>Cytophagia</taxon>
        <taxon>Cytophagales</taxon>
        <taxon>Leadbetterellaceae</taxon>
        <taxon>Emticicia</taxon>
    </lineage>
</organism>
<feature type="transmembrane region" description="Helical" evidence="10">
    <location>
        <begin position="321"/>
        <end position="343"/>
    </location>
</feature>
<name>A0ABN4AV35_EMTOG</name>
<keyword evidence="4" id="KW-0874">Quinone</keyword>